<dbReference type="KEGG" id="asha:G8E00_14780"/>
<feature type="transmembrane region" description="Helical" evidence="1">
    <location>
        <begin position="7"/>
        <end position="32"/>
    </location>
</feature>
<evidence type="ECO:0000313" key="3">
    <source>
        <dbReference type="Proteomes" id="UP000502297"/>
    </source>
</evidence>
<proteinExistence type="predicted"/>
<evidence type="ECO:0000256" key="1">
    <source>
        <dbReference type="SAM" id="Phobius"/>
    </source>
</evidence>
<protein>
    <submittedName>
        <fullName evidence="2">Heme biosynthesis protein HemY</fullName>
    </submittedName>
</protein>
<evidence type="ECO:0000313" key="2">
    <source>
        <dbReference type="EMBL" id="QIO07107.1"/>
    </source>
</evidence>
<gene>
    <name evidence="2" type="ORF">G8E00_14780</name>
</gene>
<dbReference type="Proteomes" id="UP000502297">
    <property type="component" value="Chromosome"/>
</dbReference>
<feature type="transmembrane region" description="Helical" evidence="1">
    <location>
        <begin position="44"/>
        <end position="65"/>
    </location>
</feature>
<name>A0A6G8RYX9_9GAMM</name>
<keyword evidence="1" id="KW-0472">Membrane</keyword>
<keyword evidence="3" id="KW-1185">Reference proteome</keyword>
<dbReference type="EMBL" id="CP049801">
    <property type="protein sequence ID" value="QIO07107.1"/>
    <property type="molecule type" value="Genomic_DNA"/>
</dbReference>
<sequence length="397" mass="47012">MKKILMAYGLLFLVIFAILSILSFGSGSGYVYVLWRGIQIQTNVWLVAFVIIFISFILQSSFVLIKRAINQNKRKQYELVSFNELHTYEQLGVAWLLEGEALKKDIIQPVFESSVLLKNIIQARILFKQEQFAEAMDELQKSPASVFELAEIQRVEIYLAQNDPHQALTHLEFLSGHILSPWLEPLRDLYDQRIEKLWGKLATQYPWLYLKATEYGHLNEKAKQKWLSQLLSQFDSATIEDIQLLSEKYLQQLERMDHLEFETKLLWLKVLARMPEMAEQQGILSLNLLNERFDQDVFYLWFQQQLLKQLPDYYEVEKQINRLEEKYPSMPLFSFTKWHIYQATQREHEAAELLTLYPDHALMNYLRIKSTLMGDEERIQQLNTVFEKNMNFIPVKI</sequence>
<reference evidence="2 3" key="1">
    <citation type="submission" date="2020-03" db="EMBL/GenBank/DDBJ databases">
        <authorList>
            <person name="Zhu W."/>
        </authorList>
    </citation>
    <scope>NUCLEOTIDE SEQUENCE [LARGE SCALE GENOMIC DNA]</scope>
    <source>
        <strain evidence="2 3">323-1</strain>
    </source>
</reference>
<accession>A0A6G8RYX9</accession>
<keyword evidence="1" id="KW-0812">Transmembrane</keyword>
<dbReference type="RefSeq" id="WP_166225829.1">
    <property type="nucleotide sequence ID" value="NZ_CP049801.1"/>
</dbReference>
<keyword evidence="1" id="KW-1133">Transmembrane helix</keyword>
<dbReference type="AlphaFoldDB" id="A0A6G8RYX9"/>
<organism evidence="2 3">
    <name type="scientific">Acinetobacter shaoyimingii</name>
    <dbReference type="NCBI Taxonomy" id="2715164"/>
    <lineage>
        <taxon>Bacteria</taxon>
        <taxon>Pseudomonadati</taxon>
        <taxon>Pseudomonadota</taxon>
        <taxon>Gammaproteobacteria</taxon>
        <taxon>Moraxellales</taxon>
        <taxon>Moraxellaceae</taxon>
        <taxon>Acinetobacter</taxon>
    </lineage>
</organism>